<keyword evidence="2" id="KW-1133">Transmembrane helix</keyword>
<evidence type="ECO:0000313" key="4">
    <source>
        <dbReference type="Proteomes" id="UP000325013"/>
    </source>
</evidence>
<evidence type="ECO:0000313" key="3">
    <source>
        <dbReference type="EMBL" id="TXJ56049.1"/>
    </source>
</evidence>
<keyword evidence="2" id="KW-0472">Membrane</keyword>
<keyword evidence="2" id="KW-0812">Transmembrane</keyword>
<name>A0A5C8G2Z3_9SPIR</name>
<comment type="caution">
    <text evidence="3">The sequence shown here is derived from an EMBL/GenBank/DDBJ whole genome shotgun (WGS) entry which is preliminary data.</text>
</comment>
<dbReference type="Proteomes" id="UP000325013">
    <property type="component" value="Unassembled WGS sequence"/>
</dbReference>
<protein>
    <submittedName>
        <fullName evidence="3">Uncharacterized protein</fullName>
    </submittedName>
</protein>
<gene>
    <name evidence="3" type="ORF">EPJ67_07245</name>
</gene>
<reference evidence="3 4" key="1">
    <citation type="journal article" date="1992" name="Lakartidningen">
        <title>[Penicillin V and not amoxicillin is the first choice preparation in acute otitis].</title>
        <authorList>
            <person name="Kamme C."/>
            <person name="Lundgren K."/>
            <person name="Prellner K."/>
        </authorList>
    </citation>
    <scope>NUCLEOTIDE SEQUENCE [LARGE SCALE GENOMIC DNA]</scope>
    <source>
        <strain evidence="3 4">PC2777IV</strain>
    </source>
</reference>
<dbReference type="EMBL" id="SAYJ01000017">
    <property type="protein sequence ID" value="TXJ56049.1"/>
    <property type="molecule type" value="Genomic_DNA"/>
</dbReference>
<evidence type="ECO:0000256" key="2">
    <source>
        <dbReference type="SAM" id="Phobius"/>
    </source>
</evidence>
<sequence length="287" mass="33693">MYFQVKFVNRTEQNRTEQNRTEQNRTEQNRTEQNRTEQNRTEQNRTEQNPYRASFGLRTERVSLSKSNKADCRTDIFRISLPTSAELLQNLFYCKTKSCKVYFSRLIGLLLAIRNKILSLIILKFFMQFSKFLNAHPSGHKARGYAFLSLSNTGFDFRTTPLLFNFKIKKIFFALLSFFILFTISCGNENKTKNKIYERNISYYAGDWINSDTKEKIFIINSDGSIIVNGENILPKSIKKNSETNYTFKVMPEWIKKSSYTFNINFINNTKGKVNVGNLYFEINKIN</sequence>
<feature type="region of interest" description="Disordered" evidence="1">
    <location>
        <begin position="8"/>
        <end position="50"/>
    </location>
</feature>
<evidence type="ECO:0000256" key="1">
    <source>
        <dbReference type="SAM" id="MobiDB-lite"/>
    </source>
</evidence>
<organism evidence="3 4">
    <name type="scientific">Brachyspira aalborgi</name>
    <dbReference type="NCBI Taxonomy" id="29522"/>
    <lineage>
        <taxon>Bacteria</taxon>
        <taxon>Pseudomonadati</taxon>
        <taxon>Spirochaetota</taxon>
        <taxon>Spirochaetia</taxon>
        <taxon>Brachyspirales</taxon>
        <taxon>Brachyspiraceae</taxon>
        <taxon>Brachyspira</taxon>
    </lineage>
</organism>
<feature type="transmembrane region" description="Helical" evidence="2">
    <location>
        <begin position="106"/>
        <end position="127"/>
    </location>
</feature>
<proteinExistence type="predicted"/>
<feature type="transmembrane region" description="Helical" evidence="2">
    <location>
        <begin position="171"/>
        <end position="188"/>
    </location>
</feature>
<dbReference type="AlphaFoldDB" id="A0A5C8G2Z3"/>
<accession>A0A5C8G2Z3</accession>
<feature type="compositionally biased region" description="Basic and acidic residues" evidence="1">
    <location>
        <begin position="12"/>
        <end position="45"/>
    </location>
</feature>